<dbReference type="Pfam" id="PF01585">
    <property type="entry name" value="G-patch"/>
    <property type="match status" value="1"/>
</dbReference>
<dbReference type="PANTHER" id="PTHR23329">
    <property type="entry name" value="TUFTELIN-INTERACTING PROTEIN 11-RELATED"/>
    <property type="match status" value="1"/>
</dbReference>
<gene>
    <name evidence="9" type="ORF">ACRE_034320</name>
</gene>
<keyword evidence="5" id="KW-0508">mRNA splicing</keyword>
<dbReference type="GO" id="GO:0003676">
    <property type="term" value="F:nucleic acid binding"/>
    <property type="evidence" value="ECO:0007669"/>
    <property type="project" value="InterPro"/>
</dbReference>
<dbReference type="InterPro" id="IPR022783">
    <property type="entry name" value="GCFC_dom"/>
</dbReference>
<keyword evidence="10" id="KW-1185">Reference proteome</keyword>
<keyword evidence="4" id="KW-0747">Spliceosome</keyword>
<dbReference type="Pfam" id="PF07842">
    <property type="entry name" value="GCFC"/>
    <property type="match status" value="1"/>
</dbReference>
<dbReference type="STRING" id="857340.A0A086T8L6"/>
<comment type="subcellular location">
    <subcellularLocation>
        <location evidence="1">Nucleus</location>
    </subcellularLocation>
</comment>
<feature type="domain" description="G-patch" evidence="8">
    <location>
        <begin position="217"/>
        <end position="263"/>
    </location>
</feature>
<comment type="caution">
    <text evidence="9">The sequence shown here is derived from an EMBL/GenBank/DDBJ whole genome shotgun (WGS) entry which is preliminary data.</text>
</comment>
<dbReference type="Pfam" id="PF12457">
    <property type="entry name" value="TIP_N"/>
    <property type="match status" value="1"/>
</dbReference>
<feature type="compositionally biased region" description="Acidic residues" evidence="7">
    <location>
        <begin position="116"/>
        <end position="129"/>
    </location>
</feature>
<evidence type="ECO:0000256" key="7">
    <source>
        <dbReference type="SAM" id="MobiDB-lite"/>
    </source>
</evidence>
<dbReference type="InterPro" id="IPR045211">
    <property type="entry name" value="TFP11/STIP/Ntr1"/>
</dbReference>
<feature type="region of interest" description="Disordered" evidence="7">
    <location>
        <begin position="1"/>
        <end position="217"/>
    </location>
</feature>
<evidence type="ECO:0000256" key="5">
    <source>
        <dbReference type="ARBA" id="ARBA00023187"/>
    </source>
</evidence>
<feature type="region of interest" description="Disordered" evidence="7">
    <location>
        <begin position="258"/>
        <end position="317"/>
    </location>
</feature>
<sequence>MDTSRQPFAPRLNKSTAAEYSSSDSDSEDDHLAPGVGPDDDDFGDSNPRKRRRLGGNNKEKAALGIFGSDSEDDGPGKKWKSKNLRTKGMCFVSTAKTTESSDEDERPALGNGKMEEDEEEEDDEEDEEMHANVGVGLGFRRAPGAWTDKTAGTPQGDSSPDGAPRPSFKTAFNGAGVLGKGFVPSSANEPVLKESLRGKSPPRNKPQLSSFGKNKAKGFGARMMAKMGFVEGKGLGKEGQGRNIIVEANLRPQGVGLGAVKEKSQQEREEEKRQAALRGEMVVDSDEEDKKRKRKAKKKTLGSAFDSASSTPRRQKTRYLTADQLKASAPGLNIPDAFTPILDMTGPGGKMLTSASGIMTPTSGAPESEEVIEARKLVKRAQADLLAFSDEWRSLQERKAWVDLELKENEQGVENLRSDFERLQVFSNLVSQELVSATEWSEVIGCLQKAIDLGAASAEVADIAVAAIHPFLREMEWDPLAEPDKFSSDLKALSGLLMKSTSEGRAVGKWDSSSVMQDDIYRTHAKSTTPYESMMYKNWLPRALAAIRSWDPLEPTPMLAVIESWESLLPAFVRAQLVDSIVRKLESALSDWNPKKKRQSHHLPHTWLFPWLQYLPPYHLDPKGTGLVSEVKRKFRQLIDVWEFERGVIPGLTQWEDILGDQWRPLIMSHVLPSMGKYLRRNFRVDPSDQEPYLPVLTGILKWHKILGTAMLAEVLVQNMFPMWNAKLGEWLALDEADLGEVAEWYSWWRGVLLKDYAQAKGISSELDKGLLMMNKI</sequence>
<dbReference type="OrthoDB" id="4822at2759"/>
<dbReference type="InterPro" id="IPR000467">
    <property type="entry name" value="G_patch_dom"/>
</dbReference>
<accession>A0A086T8L6</accession>
<feature type="compositionally biased region" description="Basic residues" evidence="7">
    <location>
        <begin position="292"/>
        <end position="301"/>
    </location>
</feature>
<evidence type="ECO:0000256" key="3">
    <source>
        <dbReference type="ARBA" id="ARBA00022664"/>
    </source>
</evidence>
<evidence type="ECO:0000313" key="10">
    <source>
        <dbReference type="Proteomes" id="UP000029964"/>
    </source>
</evidence>
<keyword evidence="6" id="KW-0539">Nucleus</keyword>
<dbReference type="HOGENOM" id="CLU_007977_0_0_1"/>
<dbReference type="InterPro" id="IPR022159">
    <property type="entry name" value="STIP/TFIP11_N"/>
</dbReference>
<dbReference type="Proteomes" id="UP000029964">
    <property type="component" value="Unassembled WGS sequence"/>
</dbReference>
<dbReference type="GO" id="GO:0000390">
    <property type="term" value="P:spliceosomal complex disassembly"/>
    <property type="evidence" value="ECO:0007669"/>
    <property type="project" value="InterPro"/>
</dbReference>
<dbReference type="PANTHER" id="PTHR23329:SF1">
    <property type="entry name" value="TUFTELIN-INTERACTING PROTEIN 11"/>
    <property type="match status" value="1"/>
</dbReference>
<protein>
    <submittedName>
        <fullName evidence="9">G-patch domain-containing protein-like protein</fullName>
    </submittedName>
</protein>
<evidence type="ECO:0000256" key="4">
    <source>
        <dbReference type="ARBA" id="ARBA00022728"/>
    </source>
</evidence>
<dbReference type="AlphaFoldDB" id="A0A086T8L6"/>
<dbReference type="PROSITE" id="PS50174">
    <property type="entry name" value="G_PATCH"/>
    <property type="match status" value="1"/>
</dbReference>
<name>A0A086T8L6_HAPC1</name>
<dbReference type="SMART" id="SM00443">
    <property type="entry name" value="G_patch"/>
    <property type="match status" value="1"/>
</dbReference>
<evidence type="ECO:0000256" key="1">
    <source>
        <dbReference type="ARBA" id="ARBA00004123"/>
    </source>
</evidence>
<feature type="compositionally biased region" description="Basic and acidic residues" evidence="7">
    <location>
        <begin position="261"/>
        <end position="275"/>
    </location>
</feature>
<evidence type="ECO:0000256" key="2">
    <source>
        <dbReference type="ARBA" id="ARBA00010900"/>
    </source>
</evidence>
<keyword evidence="3" id="KW-0507">mRNA processing</keyword>
<evidence type="ECO:0000313" key="9">
    <source>
        <dbReference type="EMBL" id="KFH45698.1"/>
    </source>
</evidence>
<dbReference type="GO" id="GO:0071008">
    <property type="term" value="C:U2-type post-mRNA release spliceosomal complex"/>
    <property type="evidence" value="ECO:0007669"/>
    <property type="project" value="TreeGrafter"/>
</dbReference>
<proteinExistence type="inferred from homology"/>
<evidence type="ECO:0000256" key="6">
    <source>
        <dbReference type="ARBA" id="ARBA00023242"/>
    </source>
</evidence>
<reference evidence="10" key="1">
    <citation type="journal article" date="2014" name="Genome Announc.">
        <title>Genome sequence and annotation of Acremonium chrysogenum, producer of the beta-lactam antibiotic cephalosporin C.</title>
        <authorList>
            <person name="Terfehr D."/>
            <person name="Dahlmann T.A."/>
            <person name="Specht T."/>
            <person name="Zadra I."/>
            <person name="Kuernsteiner H."/>
            <person name="Kueck U."/>
        </authorList>
    </citation>
    <scope>NUCLEOTIDE SEQUENCE [LARGE SCALE GENOMIC DNA]</scope>
    <source>
        <strain evidence="10">ATCC 11550 / CBS 779.69 / DSM 880 / IAM 14645 / JCM 23072 / IMI 49137</strain>
    </source>
</reference>
<comment type="similarity">
    <text evidence="2">Belongs to the TFP11/STIP family.</text>
</comment>
<dbReference type="EMBL" id="JPKY01000028">
    <property type="protein sequence ID" value="KFH45698.1"/>
    <property type="molecule type" value="Genomic_DNA"/>
</dbReference>
<evidence type="ECO:0000259" key="8">
    <source>
        <dbReference type="PROSITE" id="PS50174"/>
    </source>
</evidence>
<organism evidence="9 10">
    <name type="scientific">Hapsidospora chrysogenum (strain ATCC 11550 / CBS 779.69 / DSM 880 / IAM 14645 / JCM 23072 / IMI 49137)</name>
    <name type="common">Acremonium chrysogenum</name>
    <dbReference type="NCBI Taxonomy" id="857340"/>
    <lineage>
        <taxon>Eukaryota</taxon>
        <taxon>Fungi</taxon>
        <taxon>Dikarya</taxon>
        <taxon>Ascomycota</taxon>
        <taxon>Pezizomycotina</taxon>
        <taxon>Sordariomycetes</taxon>
        <taxon>Hypocreomycetidae</taxon>
        <taxon>Hypocreales</taxon>
        <taxon>Bionectriaceae</taxon>
        <taxon>Hapsidospora</taxon>
    </lineage>
</organism>